<comment type="caution">
    <text evidence="2">The sequence shown here is derived from an EMBL/GenBank/DDBJ whole genome shotgun (WGS) entry which is preliminary data.</text>
</comment>
<sequence>MDVHEDETLVDKLEKNCSYFDKPFEELLWCKECDPLRMIEGWTSGNSDIDIFIKDTIFTDIKEIGEGGFAKVYFATWIDGQSEFRKQDDGSWKKSNPKPMKVALKRLNGSREMSAKYFNEVAPDGNLRSYLSDNFNNILWKDKIKRLYDVICDLYNLHSLGFCHKNLHNGNILQDSDASYISDFGLSGAI</sequence>
<gene>
    <name evidence="2" type="ORF">FMOSSE_LOCUS15482</name>
</gene>
<dbReference type="InterPro" id="IPR011009">
    <property type="entry name" value="Kinase-like_dom_sf"/>
</dbReference>
<dbReference type="PROSITE" id="PS50011">
    <property type="entry name" value="PROTEIN_KINASE_DOM"/>
    <property type="match status" value="1"/>
</dbReference>
<feature type="domain" description="Protein kinase" evidence="1">
    <location>
        <begin position="58"/>
        <end position="190"/>
    </location>
</feature>
<evidence type="ECO:0000313" key="2">
    <source>
        <dbReference type="EMBL" id="CAG8728001.1"/>
    </source>
</evidence>
<dbReference type="GO" id="GO:0004672">
    <property type="term" value="F:protein kinase activity"/>
    <property type="evidence" value="ECO:0007669"/>
    <property type="project" value="InterPro"/>
</dbReference>
<dbReference type="InterPro" id="IPR000719">
    <property type="entry name" value="Prot_kinase_dom"/>
</dbReference>
<accession>A0A9N9NF09</accession>
<dbReference type="EMBL" id="CAJVPP010015857">
    <property type="protein sequence ID" value="CAG8728001.1"/>
    <property type="molecule type" value="Genomic_DNA"/>
</dbReference>
<dbReference type="SUPFAM" id="SSF56112">
    <property type="entry name" value="Protein kinase-like (PK-like)"/>
    <property type="match status" value="1"/>
</dbReference>
<keyword evidence="3" id="KW-1185">Reference proteome</keyword>
<reference evidence="2" key="1">
    <citation type="submission" date="2021-06" db="EMBL/GenBank/DDBJ databases">
        <authorList>
            <person name="Kallberg Y."/>
            <person name="Tangrot J."/>
            <person name="Rosling A."/>
        </authorList>
    </citation>
    <scope>NUCLEOTIDE SEQUENCE</scope>
    <source>
        <strain evidence="2">87-6 pot B 2015</strain>
    </source>
</reference>
<dbReference type="AlphaFoldDB" id="A0A9N9NF09"/>
<protein>
    <submittedName>
        <fullName evidence="2">12199_t:CDS:1</fullName>
    </submittedName>
</protein>
<dbReference type="Proteomes" id="UP000789375">
    <property type="component" value="Unassembled WGS sequence"/>
</dbReference>
<evidence type="ECO:0000313" key="3">
    <source>
        <dbReference type="Proteomes" id="UP000789375"/>
    </source>
</evidence>
<dbReference type="Pfam" id="PF07714">
    <property type="entry name" value="PK_Tyr_Ser-Thr"/>
    <property type="match status" value="1"/>
</dbReference>
<organism evidence="2 3">
    <name type="scientific">Funneliformis mosseae</name>
    <name type="common">Endomycorrhizal fungus</name>
    <name type="synonym">Glomus mosseae</name>
    <dbReference type="NCBI Taxonomy" id="27381"/>
    <lineage>
        <taxon>Eukaryota</taxon>
        <taxon>Fungi</taxon>
        <taxon>Fungi incertae sedis</taxon>
        <taxon>Mucoromycota</taxon>
        <taxon>Glomeromycotina</taxon>
        <taxon>Glomeromycetes</taxon>
        <taxon>Glomerales</taxon>
        <taxon>Glomeraceae</taxon>
        <taxon>Funneliformis</taxon>
    </lineage>
</organism>
<proteinExistence type="predicted"/>
<dbReference type="Gene3D" id="1.10.510.10">
    <property type="entry name" value="Transferase(Phosphotransferase) domain 1"/>
    <property type="match status" value="1"/>
</dbReference>
<dbReference type="InterPro" id="IPR001245">
    <property type="entry name" value="Ser-Thr/Tyr_kinase_cat_dom"/>
</dbReference>
<evidence type="ECO:0000259" key="1">
    <source>
        <dbReference type="PROSITE" id="PS50011"/>
    </source>
</evidence>
<dbReference type="GO" id="GO:0005524">
    <property type="term" value="F:ATP binding"/>
    <property type="evidence" value="ECO:0007669"/>
    <property type="project" value="InterPro"/>
</dbReference>
<name>A0A9N9NF09_FUNMO</name>